<dbReference type="AlphaFoldDB" id="A0A2W1JMZ8"/>
<evidence type="ECO:0008006" key="4">
    <source>
        <dbReference type="Google" id="ProtNLM"/>
    </source>
</evidence>
<keyword evidence="3" id="KW-1185">Reference proteome</keyword>
<dbReference type="EMBL" id="PQWO01000002">
    <property type="protein sequence ID" value="PZD74703.1"/>
    <property type="molecule type" value="Genomic_DNA"/>
</dbReference>
<comment type="caution">
    <text evidence="2">The sequence shown here is derived from an EMBL/GenBank/DDBJ whole genome shotgun (WGS) entry which is preliminary data.</text>
</comment>
<feature type="region of interest" description="Disordered" evidence="1">
    <location>
        <begin position="37"/>
        <end position="72"/>
    </location>
</feature>
<dbReference type="RefSeq" id="WP_110984865.1">
    <property type="nucleotide sequence ID" value="NZ_CAWNWM010000002.1"/>
</dbReference>
<protein>
    <recommendedName>
        <fullName evidence="4">DUF928 domain-containing protein</fullName>
    </recommendedName>
</protein>
<evidence type="ECO:0000256" key="1">
    <source>
        <dbReference type="SAM" id="MobiDB-lite"/>
    </source>
</evidence>
<evidence type="ECO:0000313" key="2">
    <source>
        <dbReference type="EMBL" id="PZD74703.1"/>
    </source>
</evidence>
<evidence type="ECO:0000313" key="3">
    <source>
        <dbReference type="Proteomes" id="UP000248857"/>
    </source>
</evidence>
<proteinExistence type="predicted"/>
<sequence>MHSNIKTQARRVTDITALVITVAVLLQGMPSWAGFNPRGKRLRRPGNRQAAATRPICRTNDNPPGTTRAPEGPPLKALVPENEHHLSREFTTAAYPTFHWYMPNNNPHPAAQFVLYKVSNIEPVVEEIEVFSTRFQIRNEEGIASLKIPAGTMATALEVDTDYRWQVKLLCLDEDDEYVTNQYVEGWITRIKPSPELTKKIAKAKPIAQIDIFAEAGLWYDALTQLTTLHRSHPKKQRLEQEWQSLSNSEFVQLADIPLQLASPSQ</sequence>
<dbReference type="Proteomes" id="UP000248857">
    <property type="component" value="Unassembled WGS sequence"/>
</dbReference>
<dbReference type="OrthoDB" id="513783at2"/>
<gene>
    <name evidence="2" type="ORF">C1752_00901</name>
</gene>
<name>A0A2W1JMZ8_9CYAN</name>
<accession>A0A2W1JMZ8</accession>
<organism evidence="2 3">
    <name type="scientific">Acaryochloris thomasi RCC1774</name>
    <dbReference type="NCBI Taxonomy" id="1764569"/>
    <lineage>
        <taxon>Bacteria</taxon>
        <taxon>Bacillati</taxon>
        <taxon>Cyanobacteriota</taxon>
        <taxon>Cyanophyceae</taxon>
        <taxon>Acaryochloridales</taxon>
        <taxon>Acaryochloridaceae</taxon>
        <taxon>Acaryochloris</taxon>
        <taxon>Acaryochloris thomasi</taxon>
    </lineage>
</organism>
<reference evidence="2 3" key="1">
    <citation type="journal article" date="2018" name="Sci. Rep.">
        <title>A novel species of the marine cyanobacterium Acaryochloris with a unique pigment content and lifestyle.</title>
        <authorList>
            <person name="Partensky F."/>
            <person name="Six C."/>
            <person name="Ratin M."/>
            <person name="Garczarek L."/>
            <person name="Vaulot D."/>
            <person name="Probert I."/>
            <person name="Calteau A."/>
            <person name="Gourvil P."/>
            <person name="Marie D."/>
            <person name="Grebert T."/>
            <person name="Bouchier C."/>
            <person name="Le Panse S."/>
            <person name="Gachenot M."/>
            <person name="Rodriguez F."/>
            <person name="Garrido J.L."/>
        </authorList>
    </citation>
    <scope>NUCLEOTIDE SEQUENCE [LARGE SCALE GENOMIC DNA]</scope>
    <source>
        <strain evidence="2 3">RCC1774</strain>
    </source>
</reference>
<dbReference type="InterPro" id="IPR010328">
    <property type="entry name" value="DUF928"/>
</dbReference>
<dbReference type="Pfam" id="PF06051">
    <property type="entry name" value="DUF928"/>
    <property type="match status" value="1"/>
</dbReference>